<name>A0A6G9YBH6_9NOCA</name>
<keyword evidence="2" id="KW-1185">Reference proteome</keyword>
<protein>
    <submittedName>
        <fullName evidence="1">Uncharacterized protein</fullName>
    </submittedName>
</protein>
<reference evidence="1 2" key="1">
    <citation type="journal article" date="2019" name="ACS Chem. Biol.">
        <title>Identification and Mobilization of a Cryptic Antibiotic Biosynthesis Gene Locus from a Human-Pathogenic Nocardia Isolate.</title>
        <authorList>
            <person name="Herisse M."/>
            <person name="Ishida K."/>
            <person name="Porter J.L."/>
            <person name="Howden B."/>
            <person name="Hertweck C."/>
            <person name="Stinear T.P."/>
            <person name="Pidot S.J."/>
        </authorList>
    </citation>
    <scope>NUCLEOTIDE SEQUENCE [LARGE SCALE GENOMIC DNA]</scope>
    <source>
        <strain evidence="1 2">AUSMDU00012717</strain>
    </source>
</reference>
<gene>
    <name evidence="1" type="ORF">F5544_13075</name>
</gene>
<evidence type="ECO:0000313" key="2">
    <source>
        <dbReference type="Proteomes" id="UP000503540"/>
    </source>
</evidence>
<proteinExistence type="predicted"/>
<dbReference type="AlphaFoldDB" id="A0A6G9YBH6"/>
<evidence type="ECO:0000313" key="1">
    <source>
        <dbReference type="EMBL" id="QIS10504.1"/>
    </source>
</evidence>
<sequence>MTDDPCAAIRAIVGNGTDPLAALRVLRHAIIWSAATVAAALSGSGDEPGTDDAALELVIAVDDAVAEADLLVDVVPRLADHALAGVRVTEYLRRQIDALVSLSDQVAAAGHEYEAVRDVEAELIASGAEHDRLTARLAELTRLRELADSLPELRDMHDELTRRESAMLAETDAAEAALLATAERVGALSAERLSRLGTSTAEALTRLRDTESRWAAVAAQFADAERKVTKLRDEYLVLSAALRAHAEVDADLTARLDGAERGSVTDRVRTVLADVQSLLDQVDTALGDTLARYDRINAEAHRELHWREDS</sequence>
<organism evidence="1 2">
    <name type="scientific">Nocardia arthritidis</name>
    <dbReference type="NCBI Taxonomy" id="228602"/>
    <lineage>
        <taxon>Bacteria</taxon>
        <taxon>Bacillati</taxon>
        <taxon>Actinomycetota</taxon>
        <taxon>Actinomycetes</taxon>
        <taxon>Mycobacteriales</taxon>
        <taxon>Nocardiaceae</taxon>
        <taxon>Nocardia</taxon>
    </lineage>
</organism>
<dbReference type="EMBL" id="CP046172">
    <property type="protein sequence ID" value="QIS10504.1"/>
    <property type="molecule type" value="Genomic_DNA"/>
</dbReference>
<dbReference type="Proteomes" id="UP000503540">
    <property type="component" value="Chromosome"/>
</dbReference>
<dbReference type="RefSeq" id="WP_167473474.1">
    <property type="nucleotide sequence ID" value="NZ_CP046172.1"/>
</dbReference>
<dbReference type="KEGG" id="nah:F5544_13075"/>
<accession>A0A6G9YBH6</accession>